<feature type="domain" description="FAD-binding" evidence="5">
    <location>
        <begin position="7"/>
        <end position="395"/>
    </location>
</feature>
<evidence type="ECO:0000256" key="2">
    <source>
        <dbReference type="ARBA" id="ARBA00022630"/>
    </source>
</evidence>
<comment type="caution">
    <text evidence="7">The sequence shown here is derived from an EMBL/GenBank/DDBJ whole genome shotgun (WGS) entry which is preliminary data.</text>
</comment>
<dbReference type="Gene3D" id="3.40.30.20">
    <property type="match status" value="1"/>
</dbReference>
<name>A0A8S8ZU06_SORMA</name>
<evidence type="ECO:0000256" key="3">
    <source>
        <dbReference type="ARBA" id="ARBA00022827"/>
    </source>
</evidence>
<keyword evidence="3" id="KW-0274">FAD</keyword>
<dbReference type="InterPro" id="IPR038220">
    <property type="entry name" value="PHOX_C_sf"/>
</dbReference>
<dbReference type="OMA" id="NIGWKLR"/>
<dbReference type="Gene3D" id="3.30.9.10">
    <property type="entry name" value="D-Amino Acid Oxidase, subunit A, domain 2"/>
    <property type="match status" value="1"/>
</dbReference>
<keyword evidence="2" id="KW-0285">Flavoprotein</keyword>
<accession>A0A8S8ZU06</accession>
<dbReference type="CDD" id="cd02979">
    <property type="entry name" value="PHOX_C"/>
    <property type="match status" value="1"/>
</dbReference>
<evidence type="ECO:0008006" key="9">
    <source>
        <dbReference type="Google" id="ProtNLM"/>
    </source>
</evidence>
<proteinExistence type="inferred from homology"/>
<dbReference type="InterPro" id="IPR002938">
    <property type="entry name" value="FAD-bd"/>
</dbReference>
<dbReference type="PRINTS" id="PR00420">
    <property type="entry name" value="RNGMNOXGNASE"/>
</dbReference>
<protein>
    <recommendedName>
        <fullName evidence="9">Phenol 2-monooxygenase</fullName>
    </recommendedName>
</protein>
<dbReference type="GO" id="GO:0071949">
    <property type="term" value="F:FAD binding"/>
    <property type="evidence" value="ECO:0007669"/>
    <property type="project" value="InterPro"/>
</dbReference>
<dbReference type="InterPro" id="IPR050641">
    <property type="entry name" value="RIFMO-like"/>
</dbReference>
<dbReference type="AlphaFoldDB" id="A0A8S8ZU06"/>
<evidence type="ECO:0000259" key="5">
    <source>
        <dbReference type="Pfam" id="PF01494"/>
    </source>
</evidence>
<dbReference type="Pfam" id="PF01494">
    <property type="entry name" value="FAD_binding_3"/>
    <property type="match status" value="1"/>
</dbReference>
<comment type="similarity">
    <text evidence="1">Belongs to the PheA/TfdB FAD monooxygenase family.</text>
</comment>
<reference evidence="7 8" key="1">
    <citation type="submission" date="2017-07" db="EMBL/GenBank/DDBJ databases">
        <title>Genome sequence of the Sordaria macrospora wild type strain R19027.</title>
        <authorList>
            <person name="Nowrousian M."/>
            <person name="Teichert I."/>
            <person name="Kueck U."/>
        </authorList>
    </citation>
    <scope>NUCLEOTIDE SEQUENCE [LARGE SCALE GENOMIC DNA]</scope>
    <source>
        <strain evidence="7 8">R19027</strain>
        <tissue evidence="7">Mycelium</tissue>
    </source>
</reference>
<dbReference type="Gene3D" id="3.50.50.60">
    <property type="entry name" value="FAD/NAD(P)-binding domain"/>
    <property type="match status" value="1"/>
</dbReference>
<gene>
    <name evidence="7" type="ORF">SMACR_03046</name>
</gene>
<keyword evidence="4" id="KW-0560">Oxidoreductase</keyword>
<dbReference type="PANTHER" id="PTHR43004">
    <property type="entry name" value="TRK SYSTEM POTASSIUM UPTAKE PROTEIN"/>
    <property type="match status" value="1"/>
</dbReference>
<evidence type="ECO:0000256" key="4">
    <source>
        <dbReference type="ARBA" id="ARBA00023002"/>
    </source>
</evidence>
<dbReference type="SUPFAM" id="SSF54373">
    <property type="entry name" value="FAD-linked reductases, C-terminal domain"/>
    <property type="match status" value="1"/>
</dbReference>
<dbReference type="InterPro" id="IPR036188">
    <property type="entry name" value="FAD/NAD-bd_sf"/>
</dbReference>
<dbReference type="InterPro" id="IPR036249">
    <property type="entry name" value="Thioredoxin-like_sf"/>
</dbReference>
<dbReference type="InterPro" id="IPR012941">
    <property type="entry name" value="Phe_hydrox_C_dim_dom"/>
</dbReference>
<dbReference type="PANTHER" id="PTHR43004:SF16">
    <property type="entry name" value="PHENOL 2-MONOOXYGENASE FSQG"/>
    <property type="match status" value="1"/>
</dbReference>
<dbReference type="Proteomes" id="UP000433876">
    <property type="component" value="Unassembled WGS sequence"/>
</dbReference>
<organism evidence="7 8">
    <name type="scientific">Sordaria macrospora</name>
    <dbReference type="NCBI Taxonomy" id="5147"/>
    <lineage>
        <taxon>Eukaryota</taxon>
        <taxon>Fungi</taxon>
        <taxon>Dikarya</taxon>
        <taxon>Ascomycota</taxon>
        <taxon>Pezizomycotina</taxon>
        <taxon>Sordariomycetes</taxon>
        <taxon>Sordariomycetidae</taxon>
        <taxon>Sordariales</taxon>
        <taxon>Sordariaceae</taxon>
        <taxon>Sordaria</taxon>
    </lineage>
</organism>
<dbReference type="GO" id="GO:0016709">
    <property type="term" value="F:oxidoreductase activity, acting on paired donors, with incorporation or reduction of molecular oxygen, NAD(P)H as one donor, and incorporation of one atom of oxygen"/>
    <property type="evidence" value="ECO:0007669"/>
    <property type="project" value="UniProtKB-ARBA"/>
</dbReference>
<feature type="domain" description="Phenol hydroxylase-like C-terminal dimerisation" evidence="6">
    <location>
        <begin position="426"/>
        <end position="623"/>
    </location>
</feature>
<dbReference type="SUPFAM" id="SSF51905">
    <property type="entry name" value="FAD/NAD(P)-binding domain"/>
    <property type="match status" value="1"/>
</dbReference>
<dbReference type="Pfam" id="PF07976">
    <property type="entry name" value="Phe_hydrox_dim"/>
    <property type="match status" value="1"/>
</dbReference>
<evidence type="ECO:0000256" key="1">
    <source>
        <dbReference type="ARBA" id="ARBA00007801"/>
    </source>
</evidence>
<evidence type="ECO:0000259" key="6">
    <source>
        <dbReference type="Pfam" id="PF07976"/>
    </source>
</evidence>
<sequence>MTEVKTVDVLIIGAGPAGLALANWFRNSSIKVLLVDKKPVPTRRGKAEGLKSTTNEIFNSYGIGPQIAAESWRLEEIAIWGQKKDGGSGIEREQLIQDKVEELGKVRETMLQQSRVEYHMQQNLLSHKNITIQYNTQPVEVKIDESSLHEDEAYPVEVRLVKTQVQSEAASNILANSTPDTANGDAEEVEERIRAKYIVGCDGAHSWLRKQLQVQLEGDLTDSVFGVVDMIPKSNFPDIRRVCYLRASTGTILLVPRSNKEVRLYVPVESGSSLSDPKDLTFDRIISAARKIISPYTLEVGSVSWWSAYRVGQRVGSHFSRHNEKAFLVGDAVHTHSPKAGQGMNTSIQDAYNLGWKLRFVLQPTKPQLDPKAARNLLATYESERRPVAQDLIAFDRGYLKLFAAPSSEFDTEFLRAMKFTTGLSIRYPPSCAVQLPRGVETAEQLGPSLLKADLVPGKRLPDFQAVYQADGITCWIHKRLQATGSFRVIVFAGDVATHRHLSENVQKLGKYLANPETGLGVLTAGGAAAPVEVLMVHSADREKVEPRDLPEVFRPWSDSEGYDYWRLLADAESVHEGHGRVYERLEIDTEKGRAVVLRPDGYIGAVLGVDDIDGLGEYFRGLGMLPS</sequence>
<dbReference type="SUPFAM" id="SSF52833">
    <property type="entry name" value="Thioredoxin-like"/>
    <property type="match status" value="1"/>
</dbReference>
<dbReference type="VEuPathDB" id="FungiDB:SMAC_03046"/>
<evidence type="ECO:0000313" key="7">
    <source>
        <dbReference type="EMBL" id="KAA8632460.1"/>
    </source>
</evidence>
<dbReference type="EMBL" id="NMPR01000054">
    <property type="protein sequence ID" value="KAA8632460.1"/>
    <property type="molecule type" value="Genomic_DNA"/>
</dbReference>
<evidence type="ECO:0000313" key="8">
    <source>
        <dbReference type="Proteomes" id="UP000433876"/>
    </source>
</evidence>